<dbReference type="EMBL" id="UGWI01000001">
    <property type="protein sequence ID" value="SUF39666.1"/>
    <property type="molecule type" value="Genomic_DNA"/>
</dbReference>
<dbReference type="InterPro" id="IPR003593">
    <property type="entry name" value="AAA+_ATPase"/>
</dbReference>
<organism evidence="5 6">
    <name type="scientific">Salmonella enterica</name>
    <name type="common">Salmonella choleraesuis</name>
    <dbReference type="NCBI Taxonomy" id="28901"/>
    <lineage>
        <taxon>Bacteria</taxon>
        <taxon>Pseudomonadati</taxon>
        <taxon>Pseudomonadota</taxon>
        <taxon>Gammaproteobacteria</taxon>
        <taxon>Enterobacterales</taxon>
        <taxon>Enterobacteriaceae</taxon>
        <taxon>Salmonella</taxon>
    </lineage>
</organism>
<dbReference type="PROSITE" id="PS50893">
    <property type="entry name" value="ABC_TRANSPORTER_2"/>
    <property type="match status" value="1"/>
</dbReference>
<feature type="transmembrane region" description="Helical" evidence="3">
    <location>
        <begin position="352"/>
        <end position="378"/>
    </location>
</feature>
<dbReference type="InterPro" id="IPR027417">
    <property type="entry name" value="P-loop_NTPase"/>
</dbReference>
<sequence>MNNNFFEIIRKYCIVEDIDFVFKNKSKDMYDILQNFNDYVNNHFFDCKITTDNACDYAHLPKTFVVEWTESYFLILQKEKNTLINLTSTDLVTPDKLLSKRVFYLSKELKNINDVDVFDAIKKMTPGASYFSLGLIFFALMTPLYSNLFNTRLIYSDSYHSVFFVTGIFIIFVIFELILKSIIYDKTSSQIRSNNIKCNAFFLYALKISNCRNAAVKIRTIESSVASFWESYPLISVDFSLTFLFIVCLFVMMGVYAFPLFIYYVSLTFLCVYIRFSAYKKTLQTNTVSYEKMSTLISLEEKRKELKFLRSTFFEKLLMDKTNRDEYTKMEMNIENHHWAEMIKANSFVSMIVMFISSYFAVVSGTLTTASIIAIMIINSRLSGALVGGINKLYLSRLHSFHIMNSLSELLKDKDTFVSHSGIYISQIQQLSVENLSISFAERKLIEPLSFTAAPGDFIGIVGASGAGKSSLIKALSNSSNYYTGSVKLNNVDITHISEEYIQSCIAYHSTNSSFIKGTLRENFMIYGVVDDRDIIEILTLCCKNLILSKENVDEKFVDELNLSNGEKQKILLYLALFKKPEIVFLDESTSYLSTIDALDFLERIKHLYSDSIVIFATHDISLHRLFTRKIELSHEKLRTVSCSTTISIPKMKLNGRKDVG</sequence>
<keyword evidence="3" id="KW-0472">Membrane</keyword>
<dbReference type="AlphaFoldDB" id="A0A379QFV9"/>
<evidence type="ECO:0000313" key="5">
    <source>
        <dbReference type="EMBL" id="SUF39666.1"/>
    </source>
</evidence>
<dbReference type="GO" id="GO:0016887">
    <property type="term" value="F:ATP hydrolysis activity"/>
    <property type="evidence" value="ECO:0007669"/>
    <property type="project" value="InterPro"/>
</dbReference>
<feature type="transmembrane region" description="Helical" evidence="3">
    <location>
        <begin position="128"/>
        <end position="146"/>
    </location>
</feature>
<evidence type="ECO:0000256" key="3">
    <source>
        <dbReference type="SAM" id="Phobius"/>
    </source>
</evidence>
<keyword evidence="3" id="KW-1133">Transmembrane helix</keyword>
<dbReference type="GO" id="GO:0034040">
    <property type="term" value="F:ATPase-coupled lipid transmembrane transporter activity"/>
    <property type="evidence" value="ECO:0007669"/>
    <property type="project" value="TreeGrafter"/>
</dbReference>
<dbReference type="Pfam" id="PF00005">
    <property type="entry name" value="ABC_tran"/>
    <property type="match status" value="1"/>
</dbReference>
<gene>
    <name evidence="5" type="primary">lmrA</name>
    <name evidence="5" type="ORF">NCTC9854_04048</name>
</gene>
<dbReference type="Gene3D" id="3.40.50.300">
    <property type="entry name" value="P-loop containing nucleotide triphosphate hydrolases"/>
    <property type="match status" value="1"/>
</dbReference>
<evidence type="ECO:0000313" key="6">
    <source>
        <dbReference type="Proteomes" id="UP000254773"/>
    </source>
</evidence>
<keyword evidence="3" id="KW-0812">Transmembrane</keyword>
<dbReference type="SUPFAM" id="SSF52540">
    <property type="entry name" value="P-loop containing nucleoside triphosphate hydrolases"/>
    <property type="match status" value="1"/>
</dbReference>
<proteinExistence type="predicted"/>
<feature type="transmembrane region" description="Helical" evidence="3">
    <location>
        <begin position="158"/>
        <end position="179"/>
    </location>
</feature>
<reference evidence="5 6" key="1">
    <citation type="submission" date="2018-06" db="EMBL/GenBank/DDBJ databases">
        <authorList>
            <consortium name="Pathogen Informatics"/>
            <person name="Doyle S."/>
        </authorList>
    </citation>
    <scope>NUCLEOTIDE SEQUENCE [LARGE SCALE GENOMIC DNA]</scope>
    <source>
        <strain evidence="5 6">NCTC9854</strain>
    </source>
</reference>
<protein>
    <submittedName>
        <fullName evidence="5">ABC transporter ATP-binding protein</fullName>
        <ecNumber evidence="5">3.6.3.44</ecNumber>
    </submittedName>
</protein>
<keyword evidence="1" id="KW-0547">Nucleotide-binding</keyword>
<feature type="domain" description="ABC transporter" evidence="4">
    <location>
        <begin position="431"/>
        <end position="660"/>
    </location>
</feature>
<dbReference type="GO" id="GO:0005524">
    <property type="term" value="F:ATP binding"/>
    <property type="evidence" value="ECO:0007669"/>
    <property type="project" value="UniProtKB-KW"/>
</dbReference>
<keyword evidence="2 5" id="KW-0067">ATP-binding</keyword>
<dbReference type="InterPro" id="IPR003439">
    <property type="entry name" value="ABC_transporter-like_ATP-bd"/>
</dbReference>
<dbReference type="PANTHER" id="PTHR24221">
    <property type="entry name" value="ATP-BINDING CASSETTE SUB-FAMILY B"/>
    <property type="match status" value="1"/>
</dbReference>
<dbReference type="SMART" id="SM00382">
    <property type="entry name" value="AAA"/>
    <property type="match status" value="1"/>
</dbReference>
<dbReference type="EC" id="3.6.3.44" evidence="5"/>
<name>A0A379QFV9_SALER</name>
<accession>A0A379QFV9</accession>
<evidence type="ECO:0000259" key="4">
    <source>
        <dbReference type="PROSITE" id="PS50893"/>
    </source>
</evidence>
<dbReference type="PANTHER" id="PTHR24221:SF654">
    <property type="entry name" value="ATP-BINDING CASSETTE SUB-FAMILY B MEMBER 6"/>
    <property type="match status" value="1"/>
</dbReference>
<keyword evidence="5" id="KW-0378">Hydrolase</keyword>
<dbReference type="Proteomes" id="UP000254773">
    <property type="component" value="Unassembled WGS sequence"/>
</dbReference>
<dbReference type="InterPro" id="IPR039421">
    <property type="entry name" value="Type_1_exporter"/>
</dbReference>
<feature type="transmembrane region" description="Helical" evidence="3">
    <location>
        <begin position="258"/>
        <end position="276"/>
    </location>
</feature>
<feature type="transmembrane region" description="Helical" evidence="3">
    <location>
        <begin position="232"/>
        <end position="252"/>
    </location>
</feature>
<evidence type="ECO:0000256" key="1">
    <source>
        <dbReference type="ARBA" id="ARBA00022741"/>
    </source>
</evidence>
<evidence type="ECO:0000256" key="2">
    <source>
        <dbReference type="ARBA" id="ARBA00022840"/>
    </source>
</evidence>